<protein>
    <submittedName>
        <fullName evidence="2">Uncharacterized protein</fullName>
    </submittedName>
</protein>
<dbReference type="Proteomes" id="UP000283509">
    <property type="component" value="Unassembled WGS sequence"/>
</dbReference>
<organism evidence="2 3">
    <name type="scientific">Penaeus vannamei</name>
    <name type="common">Whiteleg shrimp</name>
    <name type="synonym">Litopenaeus vannamei</name>
    <dbReference type="NCBI Taxonomy" id="6689"/>
    <lineage>
        <taxon>Eukaryota</taxon>
        <taxon>Metazoa</taxon>
        <taxon>Ecdysozoa</taxon>
        <taxon>Arthropoda</taxon>
        <taxon>Crustacea</taxon>
        <taxon>Multicrustacea</taxon>
        <taxon>Malacostraca</taxon>
        <taxon>Eumalacostraca</taxon>
        <taxon>Eucarida</taxon>
        <taxon>Decapoda</taxon>
        <taxon>Dendrobranchiata</taxon>
        <taxon>Penaeoidea</taxon>
        <taxon>Penaeidae</taxon>
        <taxon>Penaeus</taxon>
    </lineage>
</organism>
<dbReference type="EMBL" id="QCYY01002757">
    <property type="protein sequence ID" value="ROT67813.1"/>
    <property type="molecule type" value="Genomic_DNA"/>
</dbReference>
<feature type="compositionally biased region" description="Pro residues" evidence="1">
    <location>
        <begin position="324"/>
        <end position="335"/>
    </location>
</feature>
<comment type="caution">
    <text evidence="2">The sequence shown here is derived from an EMBL/GenBank/DDBJ whole genome shotgun (WGS) entry which is preliminary data.</text>
</comment>
<reference evidence="2 3" key="1">
    <citation type="submission" date="2018-04" db="EMBL/GenBank/DDBJ databases">
        <authorList>
            <person name="Zhang X."/>
            <person name="Yuan J."/>
            <person name="Li F."/>
            <person name="Xiang J."/>
        </authorList>
    </citation>
    <scope>NUCLEOTIDE SEQUENCE [LARGE SCALE GENOMIC DNA]</scope>
    <source>
        <tissue evidence="2">Muscle</tissue>
    </source>
</reference>
<evidence type="ECO:0000313" key="3">
    <source>
        <dbReference type="Proteomes" id="UP000283509"/>
    </source>
</evidence>
<evidence type="ECO:0000256" key="1">
    <source>
        <dbReference type="SAM" id="MobiDB-lite"/>
    </source>
</evidence>
<evidence type="ECO:0000313" key="2">
    <source>
        <dbReference type="EMBL" id="ROT67813.1"/>
    </source>
</evidence>
<feature type="compositionally biased region" description="Pro residues" evidence="1">
    <location>
        <begin position="262"/>
        <end position="272"/>
    </location>
</feature>
<sequence>MCVNIGGDTELRVTRRHHELPYGPKFALVPRDIGVLYQGLFVAYWWGPRPKSCPSALQRLRLHAPPEEVAVEAGHDDLLAHVEGGGVEVVGRVRHFRRRALHWGGKDGGVLRIPTSHTGAPVLPPTQPTPTPTYLSHNHSRSPTHSTTPTYLSHNHSVFPPTTQPTHSTHAHLPLTQPLPSFPPPTHSTHATYLSHNHSRLPPPTHSTHAHLPLTQPLPSSHPPLNPRPPTSHTTTPSSPPTPLNHPLNPRPPTSHTTTPVFPHPPLNPRPPTSHTTTPVFPTHPLNPRPYLSHNHIPSSPPTQPTHSTHPTPTYLSHNHSRLPHPPTQPNPRPPTSHETTPVFPTHSTTPTYLSQPLPYSPHHPLNTTQPNPRPPTSHTGAPVLPPTLRARDGLHCDVIPDIRDIVTRQTSRIDDRTGHPDGSEPVGLGVGDCRFA</sequence>
<dbReference type="AlphaFoldDB" id="A0A3R7LZW3"/>
<feature type="compositionally biased region" description="Basic and acidic residues" evidence="1">
    <location>
        <begin position="410"/>
        <end position="423"/>
    </location>
</feature>
<keyword evidence="3" id="KW-1185">Reference proteome</keyword>
<name>A0A3R7LZW3_PENVA</name>
<feature type="region of interest" description="Disordered" evidence="1">
    <location>
        <begin position="118"/>
        <end position="390"/>
    </location>
</feature>
<feature type="compositionally biased region" description="Low complexity" evidence="1">
    <location>
        <begin position="132"/>
        <end position="150"/>
    </location>
</feature>
<reference evidence="2 3" key="2">
    <citation type="submission" date="2019-01" db="EMBL/GenBank/DDBJ databases">
        <title>The decoding of complex shrimp genome reveals the adaptation for benthos swimmer, frequently molting mechanism and breeding impact on genome.</title>
        <authorList>
            <person name="Sun Y."/>
            <person name="Gao Y."/>
            <person name="Yu Y."/>
        </authorList>
    </citation>
    <scope>NUCLEOTIDE SEQUENCE [LARGE SCALE GENOMIC DNA]</scope>
    <source>
        <tissue evidence="2">Muscle</tissue>
    </source>
</reference>
<feature type="region of interest" description="Disordered" evidence="1">
    <location>
        <begin position="410"/>
        <end position="437"/>
    </location>
</feature>
<accession>A0A3R7LZW3</accession>
<feature type="compositionally biased region" description="Polar residues" evidence="1">
    <location>
        <begin position="151"/>
        <end position="168"/>
    </location>
</feature>
<feature type="compositionally biased region" description="Pro residues" evidence="1">
    <location>
        <begin position="220"/>
        <end position="230"/>
    </location>
</feature>
<feature type="compositionally biased region" description="Pro residues" evidence="1">
    <location>
        <begin position="238"/>
        <end position="253"/>
    </location>
</feature>
<feature type="compositionally biased region" description="Polar residues" evidence="1">
    <location>
        <begin position="346"/>
        <end position="355"/>
    </location>
</feature>
<gene>
    <name evidence="2" type="ORF">C7M84_014101</name>
</gene>
<feature type="compositionally biased region" description="Pro residues" evidence="1">
    <location>
        <begin position="122"/>
        <end position="131"/>
    </location>
</feature>
<proteinExistence type="predicted"/>
<dbReference type="STRING" id="6689.A0A3R7LZW3"/>
<feature type="compositionally biased region" description="Low complexity" evidence="1">
    <location>
        <begin position="305"/>
        <end position="314"/>
    </location>
</feature>